<dbReference type="PANTHER" id="PTHR42023">
    <property type="entry name" value="BHLH DOMAIN-CONTAINING PROTEIN"/>
    <property type="match status" value="1"/>
</dbReference>
<feature type="compositionally biased region" description="Basic and acidic residues" evidence="1">
    <location>
        <begin position="214"/>
        <end position="224"/>
    </location>
</feature>
<keyword evidence="3" id="KW-1185">Reference proteome</keyword>
<feature type="compositionally biased region" description="Polar residues" evidence="1">
    <location>
        <begin position="262"/>
        <end position="271"/>
    </location>
</feature>
<proteinExistence type="predicted"/>
<sequence length="576" mass="63202">MWKRLQHPRIVRQPSYDEPVLAYQESMLEKSYGGAGDHLGLIAEQGQRLEQHQHQHQQYGYGSKYEERPRREDVGLKGLPRLPFEASPPQAHLQDHRRDSIFRPASSIYSQPSPNPTSVRFPQHSYHTPEYVEEELPPVSSPESGPVRNRSEAFNDAEDSSINKMPDISQLGLNQASPSSKPPRSIPVMRREKRAQVAAAAANLSSRKQAGDAPRGRVAHDPRWDPYSGEITTSDKGKPQSVKPGTFSPPGLRPLHLGTGLQLGNESSITGGRSPKTHTSLGDHVRRLQSTNSSGKERPEWKGATGRTTLVSPVQDQHHKPPISMPRKNNLLNSTREGTPGTIVRTSSAETSPDPRTRTSTSPVNPTPDLVGAPQSAATKTVARNAGEDRPGDQGMERDEGTMAQIEHTFERGVREALPDVSEEKENKDEDEHEYQQPSSRFSVTTYTPSEAATPRLSNETFESQAPKPDLTPILNRTRPRYVESPEQNQAQGSCRDPDSGSQRPSSIRSLARKAVLCHRAHPPSPTSTLVPARAKPSPPPPSSTQASATTRSPRCKPRSLRSSTAARTSCGASGR</sequence>
<feature type="compositionally biased region" description="Low complexity" evidence="1">
    <location>
        <begin position="351"/>
        <end position="363"/>
    </location>
</feature>
<comment type="caution">
    <text evidence="2">The sequence shown here is derived from an EMBL/GenBank/DDBJ whole genome shotgun (WGS) entry which is preliminary data.</text>
</comment>
<evidence type="ECO:0000313" key="3">
    <source>
        <dbReference type="Proteomes" id="UP001285354"/>
    </source>
</evidence>
<feature type="compositionally biased region" description="Basic and acidic residues" evidence="1">
    <location>
        <begin position="408"/>
        <end position="430"/>
    </location>
</feature>
<feature type="compositionally biased region" description="Polar residues" evidence="1">
    <location>
        <begin position="306"/>
        <end position="315"/>
    </location>
</feature>
<feature type="compositionally biased region" description="Polar residues" evidence="1">
    <location>
        <begin position="500"/>
        <end position="509"/>
    </location>
</feature>
<dbReference type="Proteomes" id="UP001285354">
    <property type="component" value="Unassembled WGS sequence"/>
</dbReference>
<feature type="compositionally biased region" description="Basic and acidic residues" evidence="1">
    <location>
        <begin position="64"/>
        <end position="75"/>
    </location>
</feature>
<feature type="region of interest" description="Disordered" evidence="1">
    <location>
        <begin position="34"/>
        <end position="576"/>
    </location>
</feature>
<name>A0AAD9WFH1_9HELO</name>
<feature type="compositionally biased region" description="Low complexity" evidence="1">
    <location>
        <begin position="137"/>
        <end position="147"/>
    </location>
</feature>
<dbReference type="AlphaFoldDB" id="A0AAD9WFH1"/>
<organism evidence="2 3">
    <name type="scientific">Diplocarpon rosae</name>
    <dbReference type="NCBI Taxonomy" id="946125"/>
    <lineage>
        <taxon>Eukaryota</taxon>
        <taxon>Fungi</taxon>
        <taxon>Dikarya</taxon>
        <taxon>Ascomycota</taxon>
        <taxon>Pezizomycotina</taxon>
        <taxon>Leotiomycetes</taxon>
        <taxon>Helotiales</taxon>
        <taxon>Drepanopezizaceae</taxon>
        <taxon>Diplocarpon</taxon>
    </lineage>
</organism>
<gene>
    <name evidence="2" type="ORF">QTJ16_004209</name>
</gene>
<protein>
    <submittedName>
        <fullName evidence="2">Uncharacterized protein</fullName>
    </submittedName>
</protein>
<reference evidence="2" key="1">
    <citation type="submission" date="2023-06" db="EMBL/GenBank/DDBJ databases">
        <title>Draft genome of Marssonina rosae.</title>
        <authorList>
            <person name="Cheng Q."/>
        </authorList>
    </citation>
    <scope>NUCLEOTIDE SEQUENCE</scope>
    <source>
        <strain evidence="2">R4</strain>
    </source>
</reference>
<feature type="compositionally biased region" description="Low complexity" evidence="1">
    <location>
        <begin position="561"/>
        <end position="570"/>
    </location>
</feature>
<feature type="compositionally biased region" description="Basic and acidic residues" evidence="1">
    <location>
        <begin position="386"/>
        <end position="401"/>
    </location>
</feature>
<feature type="compositionally biased region" description="Polar residues" evidence="1">
    <location>
        <begin position="436"/>
        <end position="464"/>
    </location>
</feature>
<feature type="compositionally biased region" description="Low complexity" evidence="1">
    <location>
        <begin position="544"/>
        <end position="553"/>
    </location>
</feature>
<feature type="compositionally biased region" description="Polar residues" evidence="1">
    <location>
        <begin position="107"/>
        <end position="120"/>
    </location>
</feature>
<evidence type="ECO:0000313" key="2">
    <source>
        <dbReference type="EMBL" id="KAK2627034.1"/>
    </source>
</evidence>
<evidence type="ECO:0000256" key="1">
    <source>
        <dbReference type="SAM" id="MobiDB-lite"/>
    </source>
</evidence>
<dbReference type="PANTHER" id="PTHR42023:SF1">
    <property type="entry name" value="BHLH DOMAIN-CONTAINING PROTEIN"/>
    <property type="match status" value="1"/>
</dbReference>
<accession>A0AAD9WFH1</accession>
<dbReference type="EMBL" id="JAUBYV010000005">
    <property type="protein sequence ID" value="KAK2627034.1"/>
    <property type="molecule type" value="Genomic_DNA"/>
</dbReference>